<keyword evidence="3 16" id="KW-0723">Serine/threonine-protein kinase</keyword>
<dbReference type="InterPro" id="IPR050236">
    <property type="entry name" value="Ser_Thr_kinase_AGC"/>
</dbReference>
<comment type="catalytic activity">
    <reaction evidence="12">
        <text>L-threonyl-[protein] + ATP = O-phospho-L-threonyl-[protein] + ADP + H(+)</text>
        <dbReference type="Rhea" id="RHEA:46608"/>
        <dbReference type="Rhea" id="RHEA-COMP:11060"/>
        <dbReference type="Rhea" id="RHEA-COMP:11605"/>
        <dbReference type="ChEBI" id="CHEBI:15378"/>
        <dbReference type="ChEBI" id="CHEBI:30013"/>
        <dbReference type="ChEBI" id="CHEBI:30616"/>
        <dbReference type="ChEBI" id="CHEBI:61977"/>
        <dbReference type="ChEBI" id="CHEBI:456216"/>
        <dbReference type="EC" id="2.7.11.1"/>
    </reaction>
</comment>
<dbReference type="GO" id="GO:0004674">
    <property type="term" value="F:protein serine/threonine kinase activity"/>
    <property type="evidence" value="ECO:0007669"/>
    <property type="project" value="UniProtKB-KW"/>
</dbReference>
<dbReference type="Pfam" id="PF00069">
    <property type="entry name" value="Pkinase"/>
    <property type="match status" value="1"/>
</dbReference>
<evidence type="ECO:0000256" key="12">
    <source>
        <dbReference type="ARBA" id="ARBA00047899"/>
    </source>
</evidence>
<dbReference type="InterPro" id="IPR058783">
    <property type="entry name" value="IREH1/IRE-like_N"/>
</dbReference>
<keyword evidence="11" id="KW-0067">ATP-binding</keyword>
<evidence type="ECO:0000256" key="2">
    <source>
        <dbReference type="ARBA" id="ARBA00012513"/>
    </source>
</evidence>
<organism evidence="16 17">
    <name type="scientific">Cucumis melo var. makuwa</name>
    <name type="common">Oriental melon</name>
    <dbReference type="NCBI Taxonomy" id="1194695"/>
    <lineage>
        <taxon>Eukaryota</taxon>
        <taxon>Viridiplantae</taxon>
        <taxon>Streptophyta</taxon>
        <taxon>Embryophyta</taxon>
        <taxon>Tracheophyta</taxon>
        <taxon>Spermatophyta</taxon>
        <taxon>Magnoliopsida</taxon>
        <taxon>eudicotyledons</taxon>
        <taxon>Gunneridae</taxon>
        <taxon>Pentapetalae</taxon>
        <taxon>rosids</taxon>
        <taxon>fabids</taxon>
        <taxon>Cucurbitales</taxon>
        <taxon>Cucurbitaceae</taxon>
        <taxon>Benincaseae</taxon>
        <taxon>Cucumis</taxon>
    </lineage>
</organism>
<proteinExistence type="inferred from homology"/>
<dbReference type="Gene3D" id="1.10.510.10">
    <property type="entry name" value="Transferase(Phosphotransferase) domain 1"/>
    <property type="match status" value="1"/>
</dbReference>
<evidence type="ECO:0000256" key="3">
    <source>
        <dbReference type="ARBA" id="ARBA00022527"/>
    </source>
</evidence>
<feature type="region of interest" description="Disordered" evidence="14">
    <location>
        <begin position="344"/>
        <end position="368"/>
    </location>
</feature>
<evidence type="ECO:0000256" key="9">
    <source>
        <dbReference type="ARBA" id="ARBA00022777"/>
    </source>
</evidence>
<dbReference type="Pfam" id="PF26031">
    <property type="entry name" value="IREH1"/>
    <property type="match status" value="1"/>
</dbReference>
<dbReference type="PANTHER" id="PTHR24356:SF1">
    <property type="entry name" value="SERINE_THREONINE-PROTEIN KINASE GREATWALL"/>
    <property type="match status" value="1"/>
</dbReference>
<dbReference type="FunFam" id="1.10.510.10:FF:000604">
    <property type="entry name" value="AGC protein kinase"/>
    <property type="match status" value="1"/>
</dbReference>
<dbReference type="GO" id="GO:0008270">
    <property type="term" value="F:zinc ion binding"/>
    <property type="evidence" value="ECO:0007669"/>
    <property type="project" value="UniProtKB-KW"/>
</dbReference>
<dbReference type="Gene3D" id="3.30.200.20">
    <property type="entry name" value="Phosphorylase Kinase, domain 1"/>
    <property type="match status" value="1"/>
</dbReference>
<dbReference type="EMBL" id="SSTE01019870">
    <property type="protein sequence ID" value="KAA0036025.1"/>
    <property type="molecule type" value="Genomic_DNA"/>
</dbReference>
<evidence type="ECO:0000313" key="16">
    <source>
        <dbReference type="EMBL" id="KAA0036025.1"/>
    </source>
</evidence>
<dbReference type="CDD" id="cd05579">
    <property type="entry name" value="STKc_MAST_like"/>
    <property type="match status" value="1"/>
</dbReference>
<name>A0A5A7T3G6_CUCMM</name>
<evidence type="ECO:0000256" key="10">
    <source>
        <dbReference type="ARBA" id="ARBA00022833"/>
    </source>
</evidence>
<dbReference type="EC" id="2.7.11.1" evidence="2"/>
<evidence type="ECO:0000256" key="14">
    <source>
        <dbReference type="SAM" id="MobiDB-lite"/>
    </source>
</evidence>
<accession>A0A5A7T3G6</accession>
<feature type="region of interest" description="Disordered" evidence="14">
    <location>
        <begin position="429"/>
        <end position="463"/>
    </location>
</feature>
<dbReference type="OrthoDB" id="162894at2759"/>
<dbReference type="STRING" id="1194695.A0A5A7T3G6"/>
<feature type="region of interest" description="Disordered" evidence="14">
    <location>
        <begin position="216"/>
        <end position="311"/>
    </location>
</feature>
<dbReference type="PROSITE" id="PS50011">
    <property type="entry name" value="PROTEIN_KINASE_DOM"/>
    <property type="match status" value="1"/>
</dbReference>
<dbReference type="PROSITE" id="PS00108">
    <property type="entry name" value="PROTEIN_KINASE_ST"/>
    <property type="match status" value="1"/>
</dbReference>
<evidence type="ECO:0000259" key="15">
    <source>
        <dbReference type="PROSITE" id="PS50011"/>
    </source>
</evidence>
<keyword evidence="4" id="KW-0597">Phosphoprotein</keyword>
<feature type="compositionally biased region" description="Basic and acidic residues" evidence="14">
    <location>
        <begin position="254"/>
        <end position="264"/>
    </location>
</feature>
<dbReference type="PANTHER" id="PTHR24356">
    <property type="entry name" value="SERINE/THREONINE-PROTEIN KINASE"/>
    <property type="match status" value="1"/>
</dbReference>
<comment type="similarity">
    <text evidence="1">Belongs to the protein kinase superfamily. AGC Ser/Thr protein kinase family.</text>
</comment>
<dbReference type="FunFam" id="3.30.200.20:FF:000147">
    <property type="entry name" value="probable serine/threonine protein kinase IREH1"/>
    <property type="match status" value="1"/>
</dbReference>
<comment type="caution">
    <text evidence="16">The sequence shown here is derived from an EMBL/GenBank/DDBJ whole genome shotgun (WGS) entry which is preliminary data.</text>
</comment>
<dbReference type="SUPFAM" id="SSF56112">
    <property type="entry name" value="Protein kinase-like (PK-like)"/>
    <property type="match status" value="1"/>
</dbReference>
<gene>
    <name evidence="16" type="ORF">E6C27_scaffold112G00120</name>
</gene>
<evidence type="ECO:0000256" key="7">
    <source>
        <dbReference type="ARBA" id="ARBA00022741"/>
    </source>
</evidence>
<comment type="catalytic activity">
    <reaction evidence="13">
        <text>L-seryl-[protein] + ATP = O-phospho-L-seryl-[protein] + ADP + H(+)</text>
        <dbReference type="Rhea" id="RHEA:17989"/>
        <dbReference type="Rhea" id="RHEA-COMP:9863"/>
        <dbReference type="Rhea" id="RHEA-COMP:11604"/>
        <dbReference type="ChEBI" id="CHEBI:15378"/>
        <dbReference type="ChEBI" id="CHEBI:29999"/>
        <dbReference type="ChEBI" id="CHEBI:30616"/>
        <dbReference type="ChEBI" id="CHEBI:83421"/>
        <dbReference type="ChEBI" id="CHEBI:456216"/>
        <dbReference type="EC" id="2.7.11.1"/>
    </reaction>
</comment>
<evidence type="ECO:0000256" key="5">
    <source>
        <dbReference type="ARBA" id="ARBA00022679"/>
    </source>
</evidence>
<dbReference type="AlphaFoldDB" id="A0A5A7T3G6"/>
<dbReference type="GO" id="GO:0005524">
    <property type="term" value="F:ATP binding"/>
    <property type="evidence" value="ECO:0007669"/>
    <property type="project" value="UniProtKB-KW"/>
</dbReference>
<evidence type="ECO:0000256" key="6">
    <source>
        <dbReference type="ARBA" id="ARBA00022723"/>
    </source>
</evidence>
<evidence type="ECO:0000256" key="4">
    <source>
        <dbReference type="ARBA" id="ARBA00022553"/>
    </source>
</evidence>
<evidence type="ECO:0000256" key="8">
    <source>
        <dbReference type="ARBA" id="ARBA00022771"/>
    </source>
</evidence>
<dbReference type="SMART" id="SM00220">
    <property type="entry name" value="S_TKc"/>
    <property type="match status" value="1"/>
</dbReference>
<dbReference type="InterPro" id="IPR011009">
    <property type="entry name" value="Kinase-like_dom_sf"/>
</dbReference>
<sequence length="1077" mass="121277">MTNITGCYGSSWGFSEGLRNLDFCTPEPSYDCENPKESESPRFQAILRVTSAPRRKYPADIKSFSHELNSKGVRPFPLWKSRRLNNLEEILVMIRAKFDKAKEEVDSDLAIFAADLVGVLEKNVDTHPEWQETIEDLLVLARSCAMSSPGEFWLQCESIVQELDDRRQELPPGMLKQLHTRILFILTRCTRLLQFHKESGLAEDENVFQLRQSRNLHSADKRMAPAMGRETKSSSAAKASKTPSSRKSYSQEQRGLDWSREHDILPGNNVSTSPDDTSKNLVSPTGRDRIASWKRLPSPAPKIVKESTLKDQGDNKKFKSLNMSKIGMSVSETDFTAAKVSELPLPRDSHDQPTKHQHKPSWGWGDQPTVSDESSIICRICEEEIPTANVEDHSRICAVADRCDQKGISVNERLLRIAETLEKMIESFTQKDSQHVGSPDVAKVSNSSMTEESDISPKHSDWSRRGSEDMLDCFHETDSSVFMDDLKGLPSMSCKTRFGPKSDQGMTTSSAGSMTPRSPLLTPRTSQFDLFLAGKGAYYEHDDLTQISDLADIARCSANTPLGDDCSMQYLLTCLEDLRVVINRRKFNALTVDTFGTRIEKLIREKYLQLCELVDDEKIDLASTVIDEDTPLEDDIVRSLRTSPIHSSKDRTSIDDFEIIKPISRGAFGRVFLAKKRTTGDLFAIKVLKKADMIRKNAVESILAERNILISVRNPFVVRFFYSFTCRDNLYLVMEYLNGGDLYSLLRNLGCLDEEVARVYIAEVVLALEYLHSLGVVHRDLKPDNLLIAHDGHIKLTDFGLSKVGLINSTDDLSGPAVSGTTLLGYDEPTMSASEHQQERRKKRSAVGTPDYLAPEILLGTGHGIRQGDPLSLVLLLLDSEVLGALLNNLMGMGYLKALLWVRRGFISNAFNFAEQKVGKNQHYMVLTVGGLPEASSFMAIVFAMPDKVVFPVERTIRNFLWEGHAGSKLNHLVKWDKVICFQKDGGLGVGSFKRRNLALLAKWDWRSWRKVESLATFKFGNGFCIVFWTYQWVGDIPLSIHFLKLFRIALAKWFSCRTLGPLNLLMLYHLSSIAQR</sequence>
<dbReference type="GO" id="GO:0035556">
    <property type="term" value="P:intracellular signal transduction"/>
    <property type="evidence" value="ECO:0007669"/>
    <property type="project" value="TreeGrafter"/>
</dbReference>
<feature type="compositionally biased region" description="Polar residues" evidence="14">
    <location>
        <begin position="268"/>
        <end position="283"/>
    </location>
</feature>
<dbReference type="InterPro" id="IPR008271">
    <property type="entry name" value="Ser/Thr_kinase_AS"/>
</dbReference>
<feature type="compositionally biased region" description="Polar residues" evidence="14">
    <location>
        <begin position="504"/>
        <end position="516"/>
    </location>
</feature>
<evidence type="ECO:0000256" key="13">
    <source>
        <dbReference type="ARBA" id="ARBA00048679"/>
    </source>
</evidence>
<keyword evidence="6" id="KW-0479">Metal-binding</keyword>
<keyword evidence="8" id="KW-0863">Zinc-finger</keyword>
<feature type="domain" description="Protein kinase" evidence="15">
    <location>
        <begin position="657"/>
        <end position="968"/>
    </location>
</feature>
<keyword evidence="5" id="KW-0808">Transferase</keyword>
<feature type="region of interest" description="Disordered" evidence="14">
    <location>
        <begin position="497"/>
        <end position="519"/>
    </location>
</feature>
<evidence type="ECO:0000313" key="17">
    <source>
        <dbReference type="Proteomes" id="UP000321393"/>
    </source>
</evidence>
<dbReference type="InterPro" id="IPR000719">
    <property type="entry name" value="Prot_kinase_dom"/>
</dbReference>
<evidence type="ECO:0000256" key="11">
    <source>
        <dbReference type="ARBA" id="ARBA00022840"/>
    </source>
</evidence>
<dbReference type="Proteomes" id="UP000321393">
    <property type="component" value="Unassembled WGS sequence"/>
</dbReference>
<feature type="compositionally biased region" description="Basic and acidic residues" evidence="14">
    <location>
        <begin position="345"/>
        <end position="354"/>
    </location>
</feature>
<reference evidence="16 17" key="1">
    <citation type="submission" date="2019-08" db="EMBL/GenBank/DDBJ databases">
        <title>Draft genome sequences of two oriental melons (Cucumis melo L. var makuwa).</title>
        <authorList>
            <person name="Kwon S.-Y."/>
        </authorList>
    </citation>
    <scope>NUCLEOTIDE SEQUENCE [LARGE SCALE GENOMIC DNA]</scope>
    <source>
        <strain evidence="17">cv. SW 3</strain>
        <tissue evidence="16">Leaf</tissue>
    </source>
</reference>
<keyword evidence="9 16" id="KW-0418">Kinase</keyword>
<keyword evidence="10" id="KW-0862">Zinc</keyword>
<feature type="compositionally biased region" description="Low complexity" evidence="14">
    <location>
        <begin position="233"/>
        <end position="248"/>
    </location>
</feature>
<evidence type="ECO:0000256" key="1">
    <source>
        <dbReference type="ARBA" id="ARBA00009903"/>
    </source>
</evidence>
<protein>
    <recommendedName>
        <fullName evidence="2">non-specific serine/threonine protein kinase</fullName>
        <ecNumber evidence="2">2.7.11.1</ecNumber>
    </recommendedName>
</protein>
<keyword evidence="7" id="KW-0547">Nucleotide-binding</keyword>